<comment type="caution">
    <text evidence="1">The sequence shown here is derived from an EMBL/GenBank/DDBJ whole genome shotgun (WGS) entry which is preliminary data.</text>
</comment>
<organism evidence="1 2">
    <name type="scientific">Ilex paraguariensis</name>
    <name type="common">yerba mate</name>
    <dbReference type="NCBI Taxonomy" id="185542"/>
    <lineage>
        <taxon>Eukaryota</taxon>
        <taxon>Viridiplantae</taxon>
        <taxon>Streptophyta</taxon>
        <taxon>Embryophyta</taxon>
        <taxon>Tracheophyta</taxon>
        <taxon>Spermatophyta</taxon>
        <taxon>Magnoliopsida</taxon>
        <taxon>eudicotyledons</taxon>
        <taxon>Gunneridae</taxon>
        <taxon>Pentapetalae</taxon>
        <taxon>asterids</taxon>
        <taxon>campanulids</taxon>
        <taxon>Aquifoliales</taxon>
        <taxon>Aquifoliaceae</taxon>
        <taxon>Ilex</taxon>
    </lineage>
</organism>
<proteinExistence type="predicted"/>
<dbReference type="EMBL" id="CAUOFW020008156">
    <property type="protein sequence ID" value="CAK9181749.1"/>
    <property type="molecule type" value="Genomic_DNA"/>
</dbReference>
<reference evidence="1 2" key="1">
    <citation type="submission" date="2024-02" db="EMBL/GenBank/DDBJ databases">
        <authorList>
            <person name="Vignale AGUSTIN F."/>
            <person name="Sosa J E."/>
            <person name="Modenutti C."/>
        </authorList>
    </citation>
    <scope>NUCLEOTIDE SEQUENCE [LARGE SCALE GENOMIC DNA]</scope>
</reference>
<sequence>MRDVRYRAKGERAACALVFLASGGAAKRKAEELLTRDGLLGTSLQRVTYSAVLEASNSSRKRIEVFFAVIFNAKARSSD</sequence>
<name>A0ABC8UL69_9AQUA</name>
<dbReference type="AlphaFoldDB" id="A0ABC8UL69"/>
<dbReference type="Proteomes" id="UP001642360">
    <property type="component" value="Unassembled WGS sequence"/>
</dbReference>
<protein>
    <submittedName>
        <fullName evidence="1">Uncharacterized protein</fullName>
    </submittedName>
</protein>
<evidence type="ECO:0000313" key="1">
    <source>
        <dbReference type="EMBL" id="CAK9181749.1"/>
    </source>
</evidence>
<accession>A0ABC8UL69</accession>
<evidence type="ECO:0000313" key="2">
    <source>
        <dbReference type="Proteomes" id="UP001642360"/>
    </source>
</evidence>
<keyword evidence="2" id="KW-1185">Reference proteome</keyword>
<gene>
    <name evidence="1" type="ORF">ILEXP_LOCUS51853</name>
</gene>